<accession>A0ABV6BJF1</accession>
<keyword evidence="15" id="KW-1185">Reference proteome</keyword>
<dbReference type="CDD" id="cd00268">
    <property type="entry name" value="DEADc"/>
    <property type="match status" value="1"/>
</dbReference>
<comment type="catalytic activity">
    <reaction evidence="8">
        <text>ATP + H2O = ADP + phosphate + H(+)</text>
        <dbReference type="Rhea" id="RHEA:13065"/>
        <dbReference type="ChEBI" id="CHEBI:15377"/>
        <dbReference type="ChEBI" id="CHEBI:15378"/>
        <dbReference type="ChEBI" id="CHEBI:30616"/>
        <dbReference type="ChEBI" id="CHEBI:43474"/>
        <dbReference type="ChEBI" id="CHEBI:456216"/>
        <dbReference type="EC" id="3.6.4.13"/>
    </reaction>
</comment>
<evidence type="ECO:0000256" key="6">
    <source>
        <dbReference type="ARBA" id="ARBA00022884"/>
    </source>
</evidence>
<organism evidence="14 15">
    <name type="scientific">Rheinheimera tilapiae</name>
    <dbReference type="NCBI Taxonomy" id="875043"/>
    <lineage>
        <taxon>Bacteria</taxon>
        <taxon>Pseudomonadati</taxon>
        <taxon>Pseudomonadota</taxon>
        <taxon>Gammaproteobacteria</taxon>
        <taxon>Chromatiales</taxon>
        <taxon>Chromatiaceae</taxon>
        <taxon>Rheinheimera</taxon>
    </lineage>
</organism>
<dbReference type="InterPro" id="IPR034415">
    <property type="entry name" value="CsdA_RRM"/>
</dbReference>
<dbReference type="HAMAP" id="MF_00964">
    <property type="entry name" value="DEAD_helicase_DeaD"/>
    <property type="match status" value="1"/>
</dbReference>
<feature type="compositionally biased region" description="Basic and acidic residues" evidence="10">
    <location>
        <begin position="569"/>
        <end position="593"/>
    </location>
</feature>
<evidence type="ECO:0000313" key="15">
    <source>
        <dbReference type="Proteomes" id="UP001589813"/>
    </source>
</evidence>
<dbReference type="Pfam" id="PF03880">
    <property type="entry name" value="DbpA"/>
    <property type="match status" value="1"/>
</dbReference>
<feature type="domain" description="Helicase C-terminal" evidence="12">
    <location>
        <begin position="231"/>
        <end position="378"/>
    </location>
</feature>
<dbReference type="InterPro" id="IPR005580">
    <property type="entry name" value="DbpA/CsdA_RNA-bd_dom"/>
</dbReference>
<comment type="function">
    <text evidence="8">DEAD-box RNA helicase involved in various cellular processes at low temperature, including ribosome biogenesis, mRNA degradation and translation initiation.</text>
</comment>
<name>A0ABV6BJF1_9GAMM</name>
<evidence type="ECO:0000256" key="1">
    <source>
        <dbReference type="ARBA" id="ARBA00022490"/>
    </source>
</evidence>
<feature type="compositionally biased region" description="Basic and acidic residues" evidence="10">
    <location>
        <begin position="442"/>
        <end position="484"/>
    </location>
</feature>
<feature type="domain" description="Helicase ATP-binding" evidence="11">
    <location>
        <begin position="36"/>
        <end position="207"/>
    </location>
</feature>
<dbReference type="PROSITE" id="PS00039">
    <property type="entry name" value="DEAD_ATP_HELICASE"/>
    <property type="match status" value="1"/>
</dbReference>
<dbReference type="SMART" id="SM00487">
    <property type="entry name" value="DEXDc"/>
    <property type="match status" value="1"/>
</dbReference>
<feature type="region of interest" description="Disordered" evidence="10">
    <location>
        <begin position="559"/>
        <end position="617"/>
    </location>
</feature>
<gene>
    <name evidence="8" type="primary">deaD</name>
    <name evidence="8" type="synonym">csdA</name>
    <name evidence="14" type="ORF">ACFFJP_15135</name>
</gene>
<keyword evidence="5 8" id="KW-0067">ATP-binding</keyword>
<evidence type="ECO:0000256" key="7">
    <source>
        <dbReference type="ARBA" id="ARBA00023016"/>
    </source>
</evidence>
<evidence type="ECO:0000256" key="4">
    <source>
        <dbReference type="ARBA" id="ARBA00022806"/>
    </source>
</evidence>
<comment type="caution">
    <text evidence="14">The sequence shown here is derived from an EMBL/GenBank/DDBJ whole genome shotgun (WGS) entry which is preliminary data.</text>
</comment>
<keyword evidence="4 8" id="KW-0347">Helicase</keyword>
<feature type="short sequence motif" description="Q motif" evidence="9">
    <location>
        <begin position="5"/>
        <end position="33"/>
    </location>
</feature>
<comment type="similarity">
    <text evidence="8">Belongs to the DEAD box helicase family. DeaD/CsdA subfamily.</text>
</comment>
<dbReference type="InterPro" id="IPR011545">
    <property type="entry name" value="DEAD/DEAH_box_helicase_dom"/>
</dbReference>
<dbReference type="PANTHER" id="PTHR47963">
    <property type="entry name" value="DEAD-BOX ATP-DEPENDENT RNA HELICASE 47, MITOCHONDRIAL"/>
    <property type="match status" value="1"/>
</dbReference>
<dbReference type="PANTHER" id="PTHR47963:SF8">
    <property type="entry name" value="ATP-DEPENDENT RNA HELICASE DEAD"/>
    <property type="match status" value="1"/>
</dbReference>
<evidence type="ECO:0000259" key="12">
    <source>
        <dbReference type="PROSITE" id="PS51194"/>
    </source>
</evidence>
<keyword evidence="2 8" id="KW-0547">Nucleotide-binding</keyword>
<dbReference type="SMART" id="SM00490">
    <property type="entry name" value="HELICc"/>
    <property type="match status" value="1"/>
</dbReference>
<dbReference type="Proteomes" id="UP001589813">
    <property type="component" value="Unassembled WGS sequence"/>
</dbReference>
<evidence type="ECO:0000256" key="10">
    <source>
        <dbReference type="SAM" id="MobiDB-lite"/>
    </source>
</evidence>
<dbReference type="Pfam" id="PF25399">
    <property type="entry name" value="DeaD_dimer"/>
    <property type="match status" value="1"/>
</dbReference>
<dbReference type="RefSeq" id="WP_377245863.1">
    <property type="nucleotide sequence ID" value="NZ_JBHLXP010000004.1"/>
</dbReference>
<dbReference type="EC" id="3.6.4.13" evidence="8"/>
<dbReference type="PROSITE" id="PS51194">
    <property type="entry name" value="HELICASE_CTER"/>
    <property type="match status" value="1"/>
</dbReference>
<evidence type="ECO:0000256" key="9">
    <source>
        <dbReference type="PROSITE-ProRule" id="PRU00552"/>
    </source>
</evidence>
<proteinExistence type="inferred from homology"/>
<keyword evidence="3 8" id="KW-0378">Hydrolase</keyword>
<dbReference type="InterPro" id="IPR012677">
    <property type="entry name" value="Nucleotide-bd_a/b_plait_sf"/>
</dbReference>
<dbReference type="InterPro" id="IPR001650">
    <property type="entry name" value="Helicase_C-like"/>
</dbReference>
<dbReference type="InterPro" id="IPR050547">
    <property type="entry name" value="DEAD_box_RNA_helicases"/>
</dbReference>
<dbReference type="InterPro" id="IPR057325">
    <property type="entry name" value="DeaD_dimer"/>
</dbReference>
<dbReference type="PROSITE" id="PS51192">
    <property type="entry name" value="HELICASE_ATP_BIND_1"/>
    <property type="match status" value="1"/>
</dbReference>
<reference evidence="14 15" key="1">
    <citation type="submission" date="2024-09" db="EMBL/GenBank/DDBJ databases">
        <authorList>
            <person name="Sun Q."/>
            <person name="Mori K."/>
        </authorList>
    </citation>
    <scope>NUCLEOTIDE SEQUENCE [LARGE SCALE GENOMIC DNA]</scope>
    <source>
        <strain evidence="14 15">KCTC 23315</strain>
    </source>
</reference>
<dbReference type="InterPro" id="IPR044742">
    <property type="entry name" value="DEAD/DEAH_RhlB"/>
</dbReference>
<keyword evidence="6 8" id="KW-0694">RNA-binding</keyword>
<dbReference type="InterPro" id="IPR028618">
    <property type="entry name" value="DEAD_helicase_DeaD"/>
</dbReference>
<dbReference type="InterPro" id="IPR027417">
    <property type="entry name" value="P-loop_NTPase"/>
</dbReference>
<dbReference type="InterPro" id="IPR014014">
    <property type="entry name" value="RNA_helicase_DEAD_Q_motif"/>
</dbReference>
<dbReference type="CDD" id="cd18787">
    <property type="entry name" value="SF2_C_DEAD"/>
    <property type="match status" value="1"/>
</dbReference>
<evidence type="ECO:0000259" key="11">
    <source>
        <dbReference type="PROSITE" id="PS51192"/>
    </source>
</evidence>
<dbReference type="Pfam" id="PF00271">
    <property type="entry name" value="Helicase_C"/>
    <property type="match status" value="1"/>
</dbReference>
<dbReference type="Gene3D" id="3.30.70.330">
    <property type="match status" value="1"/>
</dbReference>
<keyword evidence="1 8" id="KW-0963">Cytoplasm</keyword>
<dbReference type="InterPro" id="IPR000629">
    <property type="entry name" value="RNA-helicase_DEAD-box_CS"/>
</dbReference>
<feature type="region of interest" description="Disordered" evidence="10">
    <location>
        <begin position="441"/>
        <end position="485"/>
    </location>
</feature>
<keyword evidence="7 8" id="KW-0346">Stress response</keyword>
<protein>
    <recommendedName>
        <fullName evidence="8">ATP-dependent RNA helicase DeaD</fullName>
        <ecNumber evidence="8">3.6.4.13</ecNumber>
    </recommendedName>
    <alternativeName>
        <fullName evidence="8">Cold-shock DEAD box protein A</fullName>
    </alternativeName>
</protein>
<evidence type="ECO:0000256" key="5">
    <source>
        <dbReference type="ARBA" id="ARBA00022840"/>
    </source>
</evidence>
<sequence>MSESLTFSQLDLPEPLLRAVTELGYETPSPIQAAAIPKLLAGEDLLGQAQTGTGKTAAFALPLLARLDPAQNEPQILVLAPTRELAIQVAEAFQAYARFMPAFHVLPLYGGQSYTNQLKSLKRGSQVIVGTPGRILDHLDRGTLKLDKLRAIVLDEADEMLRMGFIDDVQTIMDATPAGRQVAMFSATMPSQIRAIAQKHLKNAHEIKIESKTSTVERITQRYVMLDGNQKLDALTRVLEGEEYDASIIFVRTKSATEEIAEKLGARGYAVACLNGDMNQANREQTIRRLKASQIDVIVATDVAARGLDVERISLVINYDIPYDSEAYVHRIGRTGRAGREGKAILFVSPRERRLLRTIELATRQPIEKMSLPTGEVIEQRRIESFRELLANTIEAKNLSFFQDLINDWREKLETTDADLAAALLFMAQKGQPLNVAGQFPEIREPHARGERPERGDRPARTGDRPERSGDRPERGPRPPRRELQGNYINYRIEVGKEHGVRAGDIVGAIANEANIDSQFIGNIKLFDHFSTVELPGDMPTEVFQHLKKVYVRKQKLNISVDSGGPGSERGERPERYQRSGADRTERSERPDRGAPAAGTGPRPGAAPKKPRTREGS</sequence>
<evidence type="ECO:0000259" key="13">
    <source>
        <dbReference type="PROSITE" id="PS51195"/>
    </source>
</evidence>
<dbReference type="InterPro" id="IPR014001">
    <property type="entry name" value="Helicase_ATP-bd"/>
</dbReference>
<dbReference type="PROSITE" id="PS51195">
    <property type="entry name" value="Q_MOTIF"/>
    <property type="match status" value="1"/>
</dbReference>
<feature type="domain" description="DEAD-box RNA helicase Q" evidence="13">
    <location>
        <begin position="5"/>
        <end position="33"/>
    </location>
</feature>
<dbReference type="SUPFAM" id="SSF52540">
    <property type="entry name" value="P-loop containing nucleoside triphosphate hydrolases"/>
    <property type="match status" value="1"/>
</dbReference>
<evidence type="ECO:0000313" key="14">
    <source>
        <dbReference type="EMBL" id="MFC0049630.1"/>
    </source>
</evidence>
<dbReference type="EMBL" id="JBHLXP010000004">
    <property type="protein sequence ID" value="MFC0049630.1"/>
    <property type="molecule type" value="Genomic_DNA"/>
</dbReference>
<evidence type="ECO:0000256" key="2">
    <source>
        <dbReference type="ARBA" id="ARBA00022741"/>
    </source>
</evidence>
<evidence type="ECO:0000256" key="3">
    <source>
        <dbReference type="ARBA" id="ARBA00022801"/>
    </source>
</evidence>
<feature type="compositionally biased region" description="Low complexity" evidence="10">
    <location>
        <begin position="594"/>
        <end position="608"/>
    </location>
</feature>
<dbReference type="GO" id="GO:0004386">
    <property type="term" value="F:helicase activity"/>
    <property type="evidence" value="ECO:0007669"/>
    <property type="project" value="UniProtKB-KW"/>
</dbReference>
<dbReference type="Pfam" id="PF00270">
    <property type="entry name" value="DEAD"/>
    <property type="match status" value="1"/>
</dbReference>
<dbReference type="Gene3D" id="3.40.50.300">
    <property type="entry name" value="P-loop containing nucleotide triphosphate hydrolases"/>
    <property type="match status" value="2"/>
</dbReference>
<evidence type="ECO:0000256" key="8">
    <source>
        <dbReference type="HAMAP-Rule" id="MF_00964"/>
    </source>
</evidence>
<dbReference type="CDD" id="cd12499">
    <property type="entry name" value="RRM_EcCsdA_like"/>
    <property type="match status" value="1"/>
</dbReference>
<comment type="subcellular location">
    <subcellularLocation>
        <location evidence="8">Cytoplasm</location>
    </subcellularLocation>
</comment>